<organism evidence="1 2">
    <name type="scientific">Fundicoccus culcitae</name>
    <dbReference type="NCBI Taxonomy" id="2969821"/>
    <lineage>
        <taxon>Bacteria</taxon>
        <taxon>Bacillati</taxon>
        <taxon>Bacillota</taxon>
        <taxon>Bacilli</taxon>
        <taxon>Lactobacillales</taxon>
        <taxon>Aerococcaceae</taxon>
        <taxon>Fundicoccus</taxon>
    </lineage>
</organism>
<dbReference type="Gene3D" id="3.30.70.120">
    <property type="match status" value="1"/>
</dbReference>
<keyword evidence="2" id="KW-1185">Reference proteome</keyword>
<evidence type="ECO:0008006" key="3">
    <source>
        <dbReference type="Google" id="ProtNLM"/>
    </source>
</evidence>
<dbReference type="RefSeq" id="WP_313794201.1">
    <property type="nucleotide sequence ID" value="NZ_CP102453.1"/>
</dbReference>
<accession>A0ABY5P8A6</accession>
<sequence>MINTEQLHSDIYLVTIIARVKVADKIDDLFHKAGTSGATTFLAACYDEDDRRSLMAMDGQRKEIIMKVTKRERLDMIINYVQERYPENKEGEGFLLVTPLAGLAGLDGYGDVKDNPSFINPPKEIETPYKMVTVICNHGEGEDYIDATQREDILQHILVRGHGSANFSNKVTGRSVQPEKDIVMQIVKSENVDEIKEFNRVYKAIQFNEAGAICFTRNIAYLYRF</sequence>
<gene>
    <name evidence="1" type="ORF">NRE15_03350</name>
</gene>
<reference evidence="1 2" key="1">
    <citation type="submission" date="2022-08" db="EMBL/GenBank/DDBJ databases">
        <title>Aerococcaceae sp. nov isolated from spoiled eye mask.</title>
        <authorList>
            <person name="Zhou G."/>
            <person name="Xie X.-B."/>
            <person name="Shi Q.-S."/>
            <person name="Wang Y.-S."/>
            <person name="Wen X."/>
            <person name="Peng H."/>
            <person name="Yang X.-J."/>
            <person name="Tao H.-B."/>
            <person name="Huang X.-M."/>
        </authorList>
    </citation>
    <scope>NUCLEOTIDE SEQUENCE [LARGE SCALE GENOMIC DNA]</scope>
    <source>
        <strain evidence="2">DM20194951</strain>
    </source>
</reference>
<protein>
    <recommendedName>
        <fullName evidence="3">Transcriptional regulator</fullName>
    </recommendedName>
</protein>
<dbReference type="SUPFAM" id="SSF54913">
    <property type="entry name" value="GlnB-like"/>
    <property type="match status" value="1"/>
</dbReference>
<dbReference type="EMBL" id="CP102453">
    <property type="protein sequence ID" value="UUX34700.1"/>
    <property type="molecule type" value="Genomic_DNA"/>
</dbReference>
<evidence type="ECO:0000313" key="2">
    <source>
        <dbReference type="Proteomes" id="UP001315967"/>
    </source>
</evidence>
<dbReference type="InterPro" id="IPR015867">
    <property type="entry name" value="N-reg_PII/ATP_PRibTrfase_C"/>
</dbReference>
<name>A0ABY5P8A6_9LACT</name>
<dbReference type="Proteomes" id="UP001315967">
    <property type="component" value="Chromosome"/>
</dbReference>
<proteinExistence type="predicted"/>
<dbReference type="InterPro" id="IPR011322">
    <property type="entry name" value="N-reg_PII-like_a/b"/>
</dbReference>
<evidence type="ECO:0000313" key="1">
    <source>
        <dbReference type="EMBL" id="UUX34700.1"/>
    </source>
</evidence>